<proteinExistence type="predicted"/>
<sequence length="116" mass="13506">MYTPERIYCSKADYHIDLTENIVEDDAEVRRGVKEGNGVKRDFALNNTLPSDFKEKNAELRRRLNLRTDSRKRNWALRWWMSNRTTGGIAVDAPVIDAVERSEDWFNNASSAENEQ</sequence>
<comment type="caution">
    <text evidence="1">The sequence shown here is derived from an EMBL/GenBank/DDBJ whole genome shotgun (WGS) entry which is preliminary data.</text>
</comment>
<dbReference type="VEuPathDB" id="FungiDB:RhiirA1_458530"/>
<accession>A0A2N0RVM2</accession>
<name>A0A2N0RVM2_9GLOM</name>
<evidence type="ECO:0000313" key="2">
    <source>
        <dbReference type="Proteomes" id="UP000232688"/>
    </source>
</evidence>
<dbReference type="EMBL" id="LLXH01000396">
    <property type="protein sequence ID" value="PKC67363.1"/>
    <property type="molecule type" value="Genomic_DNA"/>
</dbReference>
<protein>
    <submittedName>
        <fullName evidence="1">Uncharacterized protein</fullName>
    </submittedName>
</protein>
<organism evidence="1 2">
    <name type="scientific">Rhizophagus irregularis</name>
    <dbReference type="NCBI Taxonomy" id="588596"/>
    <lineage>
        <taxon>Eukaryota</taxon>
        <taxon>Fungi</taxon>
        <taxon>Fungi incertae sedis</taxon>
        <taxon>Mucoromycota</taxon>
        <taxon>Glomeromycotina</taxon>
        <taxon>Glomeromycetes</taxon>
        <taxon>Glomerales</taxon>
        <taxon>Glomeraceae</taxon>
        <taxon>Rhizophagus</taxon>
    </lineage>
</organism>
<dbReference type="AlphaFoldDB" id="A0A2N0RVM2"/>
<reference evidence="1 2" key="1">
    <citation type="submission" date="2017-10" db="EMBL/GenBank/DDBJ databases">
        <title>Extensive intraspecific genome diversity in a model arbuscular mycorrhizal fungus.</title>
        <authorList>
            <person name="Chen E.C.H."/>
            <person name="Morin E."/>
            <person name="Baudet D."/>
            <person name="Noel J."/>
            <person name="Ndikumana S."/>
            <person name="Charron P."/>
            <person name="St-Onge C."/>
            <person name="Giorgi J."/>
            <person name="Grigoriev I.V."/>
            <person name="Roux C."/>
            <person name="Martin F.M."/>
            <person name="Corradi N."/>
        </authorList>
    </citation>
    <scope>NUCLEOTIDE SEQUENCE [LARGE SCALE GENOMIC DNA]</scope>
    <source>
        <strain evidence="1 2">A1</strain>
    </source>
</reference>
<reference evidence="1 2" key="2">
    <citation type="submission" date="2017-10" db="EMBL/GenBank/DDBJ databases">
        <title>Genome analyses suggest a sexual origin of heterokaryosis in a supposedly ancient asexual fungus.</title>
        <authorList>
            <person name="Corradi N."/>
            <person name="Sedzielewska K."/>
            <person name="Noel J."/>
            <person name="Charron P."/>
            <person name="Farinelli L."/>
            <person name="Marton T."/>
            <person name="Kruger M."/>
            <person name="Pelin A."/>
            <person name="Brachmann A."/>
            <person name="Corradi N."/>
        </authorList>
    </citation>
    <scope>NUCLEOTIDE SEQUENCE [LARGE SCALE GENOMIC DNA]</scope>
    <source>
        <strain evidence="1 2">A1</strain>
    </source>
</reference>
<evidence type="ECO:0000313" key="1">
    <source>
        <dbReference type="EMBL" id="PKC67363.1"/>
    </source>
</evidence>
<dbReference type="Proteomes" id="UP000232688">
    <property type="component" value="Unassembled WGS sequence"/>
</dbReference>
<gene>
    <name evidence="1" type="ORF">RhiirA1_458530</name>
</gene>